<organism evidence="10 11">
    <name type="scientific">Acaromyces ingoldii</name>
    <dbReference type="NCBI Taxonomy" id="215250"/>
    <lineage>
        <taxon>Eukaryota</taxon>
        <taxon>Fungi</taxon>
        <taxon>Dikarya</taxon>
        <taxon>Basidiomycota</taxon>
        <taxon>Ustilaginomycotina</taxon>
        <taxon>Exobasidiomycetes</taxon>
        <taxon>Exobasidiales</taxon>
        <taxon>Cryptobasidiaceae</taxon>
        <taxon>Acaromyces</taxon>
    </lineage>
</organism>
<evidence type="ECO:0000256" key="4">
    <source>
        <dbReference type="ARBA" id="ARBA00022679"/>
    </source>
</evidence>
<evidence type="ECO:0000256" key="7">
    <source>
        <dbReference type="ARBA" id="ARBA00022884"/>
    </source>
</evidence>
<evidence type="ECO:0000256" key="2">
    <source>
        <dbReference type="ARBA" id="ARBA00022555"/>
    </source>
</evidence>
<dbReference type="UniPathway" id="UPA00989"/>
<dbReference type="Pfam" id="PF02390">
    <property type="entry name" value="Methyltransf_4"/>
    <property type="match status" value="2"/>
</dbReference>
<dbReference type="GO" id="GO:0000049">
    <property type="term" value="F:tRNA binding"/>
    <property type="evidence" value="ECO:0007669"/>
    <property type="project" value="UniProtKB-UniRule"/>
</dbReference>
<evidence type="ECO:0000313" key="11">
    <source>
        <dbReference type="Proteomes" id="UP000245768"/>
    </source>
</evidence>
<dbReference type="EC" id="2.1.1.33" evidence="9"/>
<comment type="pathway">
    <text evidence="9">tRNA modification; N(7)-methylguanine-tRNA biosynthesis.</text>
</comment>
<dbReference type="InParanoid" id="A0A316YN43"/>
<feature type="binding site" evidence="9">
    <location>
        <begin position="314"/>
        <end position="316"/>
    </location>
    <ligand>
        <name>S-adenosyl-L-methionine</name>
        <dbReference type="ChEBI" id="CHEBI:59789"/>
    </ligand>
</feature>
<keyword evidence="8 9" id="KW-0539">Nucleus</keyword>
<dbReference type="GO" id="GO:0008176">
    <property type="term" value="F:tRNA (guanine(46)-N7)-methyltransferase activity"/>
    <property type="evidence" value="ECO:0007669"/>
    <property type="project" value="UniProtKB-UniRule"/>
</dbReference>
<keyword evidence="4 9" id="KW-0808">Transferase</keyword>
<dbReference type="GO" id="GO:0043527">
    <property type="term" value="C:tRNA methyltransferase complex"/>
    <property type="evidence" value="ECO:0007669"/>
    <property type="project" value="TreeGrafter"/>
</dbReference>
<dbReference type="STRING" id="215250.A0A316YN43"/>
<dbReference type="FunCoup" id="A0A316YN43">
    <property type="interactions" value="218"/>
</dbReference>
<dbReference type="PANTHER" id="PTHR23417:SF16">
    <property type="entry name" value="TRNA (GUANINE-N(7)-)-METHYLTRANSFERASE"/>
    <property type="match status" value="1"/>
</dbReference>
<comment type="catalytic activity">
    <reaction evidence="1 9">
        <text>guanosine(46) in tRNA + S-adenosyl-L-methionine = N(7)-methylguanosine(46) in tRNA + S-adenosyl-L-homocysteine</text>
        <dbReference type="Rhea" id="RHEA:42708"/>
        <dbReference type="Rhea" id="RHEA-COMP:10188"/>
        <dbReference type="Rhea" id="RHEA-COMP:10189"/>
        <dbReference type="ChEBI" id="CHEBI:57856"/>
        <dbReference type="ChEBI" id="CHEBI:59789"/>
        <dbReference type="ChEBI" id="CHEBI:74269"/>
        <dbReference type="ChEBI" id="CHEBI:74480"/>
        <dbReference type="EC" id="2.1.1.33"/>
    </reaction>
</comment>
<gene>
    <name evidence="9" type="primary">TRM8</name>
    <name evidence="10" type="ORF">FA10DRAFT_267768</name>
</gene>
<sequence>MAKRKRGDIGDAESIAILQQQSRAHPNAAAALQGAPIVIPRKALYRQRAHANPFADHSLVYPPSPDQMDWSQHYPERIPPLGSEEYKKQKEAGTLAKVEIADVGCGFGGLLFFLAPHFPDQLLVGMEIRTSVTQYVVDKVQALRLASRRSSIGGNGDTGKQEGVAGADAAANTADGTGPTAAEAPNEAQINTELVHSAPGVAGSYENVAALRVNAMKFLPNFFHRAQLSKLFFLHPDPHFKKAKSKARIISSTLLAEYAFVLRPGGRLYTITDVHDLHLWMVKHLDAFPLFERIPDDDERLKDDVCVDAVWNATEEGKKVVRNRGDKWFAAYERIKDPEGEDDDEILF</sequence>
<feature type="binding site" evidence="9">
    <location>
        <position position="104"/>
    </location>
    <ligand>
        <name>S-adenosyl-L-methionine</name>
        <dbReference type="ChEBI" id="CHEBI:59789"/>
    </ligand>
</feature>
<dbReference type="Gene3D" id="3.40.50.150">
    <property type="entry name" value="Vaccinia Virus protein VP39"/>
    <property type="match status" value="1"/>
</dbReference>
<accession>A0A316YN43</accession>
<dbReference type="SUPFAM" id="SSF53335">
    <property type="entry name" value="S-adenosyl-L-methionine-dependent methyltransferases"/>
    <property type="match status" value="1"/>
</dbReference>
<evidence type="ECO:0000256" key="8">
    <source>
        <dbReference type="ARBA" id="ARBA00023242"/>
    </source>
</evidence>
<evidence type="ECO:0000256" key="9">
    <source>
        <dbReference type="HAMAP-Rule" id="MF_03055"/>
    </source>
</evidence>
<dbReference type="InterPro" id="IPR003358">
    <property type="entry name" value="tRNA_(Gua-N-7)_MeTrfase_Trmb"/>
</dbReference>
<keyword evidence="2 9" id="KW-0820">tRNA-binding</keyword>
<dbReference type="InterPro" id="IPR025763">
    <property type="entry name" value="Trm8_euk"/>
</dbReference>
<dbReference type="AlphaFoldDB" id="A0A316YN43"/>
<comment type="similarity">
    <text evidence="9">Belongs to the class I-like SAM-binding methyltransferase superfamily. TrmB family.</text>
</comment>
<comment type="function">
    <text evidence="9">Catalyzes the formation of N(7)-methylguanine at position 46 (m7G46) in tRNA.</text>
</comment>
<dbReference type="GO" id="GO:0005634">
    <property type="term" value="C:nucleus"/>
    <property type="evidence" value="ECO:0007669"/>
    <property type="project" value="UniProtKB-SubCell"/>
</dbReference>
<keyword evidence="3 9" id="KW-0489">Methyltransferase</keyword>
<dbReference type="PANTHER" id="PTHR23417">
    <property type="entry name" value="3-DEOXY-D-MANNO-OCTULOSONIC-ACID TRANSFERASE/TRNA GUANINE-N 7 - -METHYLTRANSFERASE"/>
    <property type="match status" value="1"/>
</dbReference>
<dbReference type="InterPro" id="IPR029063">
    <property type="entry name" value="SAM-dependent_MTases_sf"/>
</dbReference>
<reference evidence="10 11" key="1">
    <citation type="journal article" date="2018" name="Mol. Biol. Evol.">
        <title>Broad Genomic Sampling Reveals a Smut Pathogenic Ancestry of the Fungal Clade Ustilaginomycotina.</title>
        <authorList>
            <person name="Kijpornyongpan T."/>
            <person name="Mondo S.J."/>
            <person name="Barry K."/>
            <person name="Sandor L."/>
            <person name="Lee J."/>
            <person name="Lipzen A."/>
            <person name="Pangilinan J."/>
            <person name="LaButti K."/>
            <person name="Hainaut M."/>
            <person name="Henrissat B."/>
            <person name="Grigoriev I.V."/>
            <person name="Spatafora J.W."/>
            <person name="Aime M.C."/>
        </authorList>
    </citation>
    <scope>NUCLEOTIDE SEQUENCE [LARGE SCALE GENOMIC DNA]</scope>
    <source>
        <strain evidence="10 11">MCA 4198</strain>
    </source>
</reference>
<comment type="subunit">
    <text evidence="9">Forms a complex with TRM82.</text>
</comment>
<dbReference type="OrthoDB" id="47276at2759"/>
<feature type="binding site" evidence="9">
    <location>
        <position position="234"/>
    </location>
    <ligand>
        <name>S-adenosyl-L-methionine</name>
        <dbReference type="ChEBI" id="CHEBI:59789"/>
    </ligand>
</feature>
<evidence type="ECO:0000256" key="6">
    <source>
        <dbReference type="ARBA" id="ARBA00022694"/>
    </source>
</evidence>
<evidence type="ECO:0000313" key="10">
    <source>
        <dbReference type="EMBL" id="PWN89175.1"/>
    </source>
</evidence>
<feature type="binding site" evidence="9">
    <location>
        <begin position="214"/>
        <end position="215"/>
    </location>
    <ligand>
        <name>S-adenosyl-L-methionine</name>
        <dbReference type="ChEBI" id="CHEBI:59789"/>
    </ligand>
</feature>
<name>A0A316YN43_9BASI</name>
<evidence type="ECO:0000256" key="5">
    <source>
        <dbReference type="ARBA" id="ARBA00022691"/>
    </source>
</evidence>
<dbReference type="Proteomes" id="UP000245768">
    <property type="component" value="Unassembled WGS sequence"/>
</dbReference>
<protein>
    <recommendedName>
        <fullName evidence="9">tRNA (guanine-N(7)-)-methyltransferase</fullName>
        <ecNumber evidence="9">2.1.1.33</ecNumber>
    </recommendedName>
    <alternativeName>
        <fullName evidence="9">Transfer RNA methyltransferase 8</fullName>
    </alternativeName>
    <alternativeName>
        <fullName evidence="9">tRNA (guanine(46)-N(7))-methyltransferase</fullName>
    </alternativeName>
    <alternativeName>
        <fullName evidence="9">tRNA(m7G46)-methyltransferase</fullName>
    </alternativeName>
</protein>
<keyword evidence="11" id="KW-1185">Reference proteome</keyword>
<feature type="binding site" evidence="9">
    <location>
        <begin position="127"/>
        <end position="128"/>
    </location>
    <ligand>
        <name>S-adenosyl-L-methionine</name>
        <dbReference type="ChEBI" id="CHEBI:59789"/>
    </ligand>
</feature>
<proteinExistence type="inferred from homology"/>
<keyword evidence="6 9" id="KW-0819">tRNA processing</keyword>
<keyword evidence="5 9" id="KW-0949">S-adenosyl-L-methionine</keyword>
<comment type="subcellular location">
    <subcellularLocation>
        <location evidence="9">Nucleus</location>
    </subcellularLocation>
</comment>
<evidence type="ECO:0000256" key="3">
    <source>
        <dbReference type="ARBA" id="ARBA00022603"/>
    </source>
</evidence>
<dbReference type="EMBL" id="KZ819637">
    <property type="protein sequence ID" value="PWN89175.1"/>
    <property type="molecule type" value="Genomic_DNA"/>
</dbReference>
<keyword evidence="7 9" id="KW-0694">RNA-binding</keyword>
<evidence type="ECO:0000256" key="1">
    <source>
        <dbReference type="ARBA" id="ARBA00000142"/>
    </source>
</evidence>
<dbReference type="HAMAP" id="MF_03055">
    <property type="entry name" value="tRNA_methyltr_TrmB_euk"/>
    <property type="match status" value="1"/>
</dbReference>
<feature type="active site" evidence="9">
    <location>
        <position position="237"/>
    </location>
</feature>
<dbReference type="PROSITE" id="PS51625">
    <property type="entry name" value="SAM_MT_TRMB"/>
    <property type="match status" value="1"/>
</dbReference>